<dbReference type="AlphaFoldDB" id="A0A8S3TIX1"/>
<reference evidence="2" key="1">
    <citation type="submission" date="2021-03" db="EMBL/GenBank/DDBJ databases">
        <authorList>
            <person name="Bekaert M."/>
        </authorList>
    </citation>
    <scope>NUCLEOTIDE SEQUENCE</scope>
</reference>
<sequence>MEKYVPTKTSLAKQSHPWMNTQIRRLSKQKQRAYPKTKQNNSPKDWKRYKNIKAELQRESRQAHTKCMQDIVSEDLYKNPKRFWSYIKSRKQESSAKYYTTGDSRTRGNHKFRQTRVKRDVYYHSFFQLLNNGMNSLICIGVRIPRGLQGQSEYHPLDPATSEIDSRITSVHRCN</sequence>
<organism evidence="2 3">
    <name type="scientific">Mytilus edulis</name>
    <name type="common">Blue mussel</name>
    <dbReference type="NCBI Taxonomy" id="6550"/>
    <lineage>
        <taxon>Eukaryota</taxon>
        <taxon>Metazoa</taxon>
        <taxon>Spiralia</taxon>
        <taxon>Lophotrochozoa</taxon>
        <taxon>Mollusca</taxon>
        <taxon>Bivalvia</taxon>
        <taxon>Autobranchia</taxon>
        <taxon>Pteriomorphia</taxon>
        <taxon>Mytilida</taxon>
        <taxon>Mytiloidea</taxon>
        <taxon>Mytilidae</taxon>
        <taxon>Mytilinae</taxon>
        <taxon>Mytilus</taxon>
    </lineage>
</organism>
<keyword evidence="3" id="KW-1185">Reference proteome</keyword>
<proteinExistence type="predicted"/>
<gene>
    <name evidence="2" type="ORF">MEDL_44355</name>
</gene>
<accession>A0A8S3TIX1</accession>
<feature type="compositionally biased region" description="Basic residues" evidence="1">
    <location>
        <begin position="25"/>
        <end position="35"/>
    </location>
</feature>
<protein>
    <submittedName>
        <fullName evidence="2">Uncharacterized protein</fullName>
    </submittedName>
</protein>
<dbReference type="OrthoDB" id="426210at2759"/>
<name>A0A8S3TIX1_MYTED</name>
<feature type="region of interest" description="Disordered" evidence="1">
    <location>
        <begin position="25"/>
        <end position="44"/>
    </location>
</feature>
<comment type="caution">
    <text evidence="2">The sequence shown here is derived from an EMBL/GenBank/DDBJ whole genome shotgun (WGS) entry which is preliminary data.</text>
</comment>
<evidence type="ECO:0000313" key="3">
    <source>
        <dbReference type="Proteomes" id="UP000683360"/>
    </source>
</evidence>
<dbReference type="EMBL" id="CAJPWZ010002149">
    <property type="protein sequence ID" value="CAG2231578.1"/>
    <property type="molecule type" value="Genomic_DNA"/>
</dbReference>
<evidence type="ECO:0000313" key="2">
    <source>
        <dbReference type="EMBL" id="CAG2231578.1"/>
    </source>
</evidence>
<dbReference type="Proteomes" id="UP000683360">
    <property type="component" value="Unassembled WGS sequence"/>
</dbReference>
<evidence type="ECO:0000256" key="1">
    <source>
        <dbReference type="SAM" id="MobiDB-lite"/>
    </source>
</evidence>